<evidence type="ECO:0000313" key="10">
    <source>
        <dbReference type="EMBL" id="GMM37267.1"/>
    </source>
</evidence>
<dbReference type="RefSeq" id="XP_064854263.1">
    <property type="nucleotide sequence ID" value="XM_064998191.1"/>
</dbReference>
<feature type="domain" description="Inhibitor I9" evidence="9">
    <location>
        <begin position="68"/>
        <end position="164"/>
    </location>
</feature>
<dbReference type="InterPro" id="IPR022398">
    <property type="entry name" value="Peptidase_S8_His-AS"/>
</dbReference>
<evidence type="ECO:0000313" key="11">
    <source>
        <dbReference type="Proteomes" id="UP001360560"/>
    </source>
</evidence>
<keyword evidence="7" id="KW-0732">Signal</keyword>
<sequence>MRFLNFQAFTVLSLCFTISSALVIPSIARREQSKIPDYHAPSSLNHTLNSSSETVPIYNGGANSIPHKYIVIFKDNLSANDMIQHKQVIQNKQVIAASSINDTQHSFFNATRAANNTSTNGGIITEFNVTNNFIGYAGFFLPETLETITESNTVKYIEQDTFITAQNEFITQYEAPWGLERISQRDKVPYQPSGPFVFADYAGEGVNIYVVDTGIQISHKDFNGRVIGEVNFSQDENGDLQGHGTHVAGTAAGEFYGVAKKANIISVKVLDNNKQSSCTQLIQGLQWTINDHHQRSNTPGFRGSVINASIGGSLSIAVNNLIEAAVFSGIHVVVAAGNSGDDACNYSPAASPSAITVGATTVNDTRADFSNYGSCVDIWAPGLDIQSDYIGPSNQEVAWLSGTSMASPHVAGVVAYLLSLVPEAESEFKISNIVLSPANVKRALQALGSKGKLSGVNSQEIPNDYLLFNGANTVSDYSQFYKSMSW</sequence>
<dbReference type="PRINTS" id="PR00723">
    <property type="entry name" value="SUBTILISIN"/>
</dbReference>
<dbReference type="EMBL" id="BTFZ01000011">
    <property type="protein sequence ID" value="GMM37267.1"/>
    <property type="molecule type" value="Genomic_DNA"/>
</dbReference>
<dbReference type="SUPFAM" id="SSF52743">
    <property type="entry name" value="Subtilisin-like"/>
    <property type="match status" value="1"/>
</dbReference>
<reference evidence="10 11" key="1">
    <citation type="journal article" date="2023" name="Elife">
        <title>Identification of key yeast species and microbe-microbe interactions impacting larval growth of Drosophila in the wild.</title>
        <authorList>
            <person name="Mure A."/>
            <person name="Sugiura Y."/>
            <person name="Maeda R."/>
            <person name="Honda K."/>
            <person name="Sakurai N."/>
            <person name="Takahashi Y."/>
            <person name="Watada M."/>
            <person name="Katoh T."/>
            <person name="Gotoh A."/>
            <person name="Gotoh Y."/>
            <person name="Taniguchi I."/>
            <person name="Nakamura K."/>
            <person name="Hayashi T."/>
            <person name="Katayama T."/>
            <person name="Uemura T."/>
            <person name="Hattori Y."/>
        </authorList>
    </citation>
    <scope>NUCLEOTIDE SEQUENCE [LARGE SCALE GENOMIC DNA]</scope>
    <source>
        <strain evidence="10 11">SC-9</strain>
    </source>
</reference>
<dbReference type="InterPro" id="IPR037045">
    <property type="entry name" value="S8pro/Inhibitor_I9_sf"/>
</dbReference>
<gene>
    <name evidence="10" type="ORF">DASC09_045920</name>
</gene>
<keyword evidence="3 5" id="KW-0378">Hydrolase</keyword>
<dbReference type="SUPFAM" id="SSF54897">
    <property type="entry name" value="Protease propeptides/inhibitors"/>
    <property type="match status" value="1"/>
</dbReference>
<keyword evidence="4 5" id="KW-0720">Serine protease</keyword>
<comment type="caution">
    <text evidence="10">The sequence shown here is derived from an EMBL/GenBank/DDBJ whole genome shotgun (WGS) entry which is preliminary data.</text>
</comment>
<dbReference type="PROSITE" id="PS00137">
    <property type="entry name" value="SUBTILASE_HIS"/>
    <property type="match status" value="1"/>
</dbReference>
<evidence type="ECO:0000256" key="2">
    <source>
        <dbReference type="ARBA" id="ARBA00022670"/>
    </source>
</evidence>
<dbReference type="Proteomes" id="UP001360560">
    <property type="component" value="Unassembled WGS sequence"/>
</dbReference>
<dbReference type="Pfam" id="PF00082">
    <property type="entry name" value="Peptidase_S8"/>
    <property type="match status" value="1"/>
</dbReference>
<protein>
    <submittedName>
        <fullName evidence="10">Uncharacterized protein</fullName>
    </submittedName>
</protein>
<feature type="active site" description="Charge relay system" evidence="5">
    <location>
        <position position="212"/>
    </location>
</feature>
<keyword evidence="11" id="KW-1185">Reference proteome</keyword>
<dbReference type="FunFam" id="3.40.50.200:FF:000007">
    <property type="entry name" value="Subtilisin-like serine protease"/>
    <property type="match status" value="1"/>
</dbReference>
<evidence type="ECO:0000256" key="6">
    <source>
        <dbReference type="RuleBase" id="RU003355"/>
    </source>
</evidence>
<name>A0AAV5QS81_9ASCO</name>
<dbReference type="InterPro" id="IPR010259">
    <property type="entry name" value="S8pro/Inhibitor_I9"/>
</dbReference>
<dbReference type="InterPro" id="IPR023828">
    <property type="entry name" value="Peptidase_S8_Ser-AS"/>
</dbReference>
<dbReference type="PROSITE" id="PS00138">
    <property type="entry name" value="SUBTILASE_SER"/>
    <property type="match status" value="1"/>
</dbReference>
<evidence type="ECO:0000256" key="3">
    <source>
        <dbReference type="ARBA" id="ARBA00022801"/>
    </source>
</evidence>
<dbReference type="PROSITE" id="PS51892">
    <property type="entry name" value="SUBTILASE"/>
    <property type="match status" value="1"/>
</dbReference>
<feature type="active site" description="Charge relay system" evidence="5">
    <location>
        <position position="404"/>
    </location>
</feature>
<dbReference type="PANTHER" id="PTHR43806">
    <property type="entry name" value="PEPTIDASE S8"/>
    <property type="match status" value="1"/>
</dbReference>
<dbReference type="InterPro" id="IPR036852">
    <property type="entry name" value="Peptidase_S8/S53_dom_sf"/>
</dbReference>
<dbReference type="PROSITE" id="PS00136">
    <property type="entry name" value="SUBTILASE_ASP"/>
    <property type="match status" value="1"/>
</dbReference>
<dbReference type="GeneID" id="90075242"/>
<accession>A0AAV5QS81</accession>
<proteinExistence type="inferred from homology"/>
<dbReference type="CDD" id="cd04077">
    <property type="entry name" value="Peptidases_S8_PCSK9_ProteinaseK_like"/>
    <property type="match status" value="1"/>
</dbReference>
<dbReference type="GO" id="GO:0006508">
    <property type="term" value="P:proteolysis"/>
    <property type="evidence" value="ECO:0007669"/>
    <property type="project" value="UniProtKB-KW"/>
</dbReference>
<dbReference type="AlphaFoldDB" id="A0AAV5QS81"/>
<feature type="chain" id="PRO_5043842846" evidence="7">
    <location>
        <begin position="22"/>
        <end position="486"/>
    </location>
</feature>
<comment type="similarity">
    <text evidence="1 5 6">Belongs to the peptidase S8 family.</text>
</comment>
<evidence type="ECO:0000256" key="1">
    <source>
        <dbReference type="ARBA" id="ARBA00011073"/>
    </source>
</evidence>
<dbReference type="GO" id="GO:0004252">
    <property type="term" value="F:serine-type endopeptidase activity"/>
    <property type="evidence" value="ECO:0007669"/>
    <property type="project" value="UniProtKB-UniRule"/>
</dbReference>
<keyword evidence="2 5" id="KW-0645">Protease</keyword>
<feature type="signal peptide" evidence="7">
    <location>
        <begin position="1"/>
        <end position="21"/>
    </location>
</feature>
<evidence type="ECO:0000256" key="4">
    <source>
        <dbReference type="ARBA" id="ARBA00022825"/>
    </source>
</evidence>
<evidence type="ECO:0000259" key="8">
    <source>
        <dbReference type="Pfam" id="PF00082"/>
    </source>
</evidence>
<evidence type="ECO:0000259" key="9">
    <source>
        <dbReference type="Pfam" id="PF05922"/>
    </source>
</evidence>
<evidence type="ECO:0000256" key="5">
    <source>
        <dbReference type="PROSITE-ProRule" id="PRU01240"/>
    </source>
</evidence>
<feature type="domain" description="Peptidase S8/S53" evidence="8">
    <location>
        <begin position="203"/>
        <end position="444"/>
    </location>
</feature>
<dbReference type="InterPro" id="IPR050131">
    <property type="entry name" value="Peptidase_S8_subtilisin-like"/>
</dbReference>
<dbReference type="Gene3D" id="3.40.50.200">
    <property type="entry name" value="Peptidase S8/S53 domain"/>
    <property type="match status" value="1"/>
</dbReference>
<evidence type="ECO:0000256" key="7">
    <source>
        <dbReference type="SAM" id="SignalP"/>
    </source>
</evidence>
<dbReference type="InterPro" id="IPR023827">
    <property type="entry name" value="Peptidase_S8_Asp-AS"/>
</dbReference>
<organism evidence="10 11">
    <name type="scientific">Saccharomycopsis crataegensis</name>
    <dbReference type="NCBI Taxonomy" id="43959"/>
    <lineage>
        <taxon>Eukaryota</taxon>
        <taxon>Fungi</taxon>
        <taxon>Dikarya</taxon>
        <taxon>Ascomycota</taxon>
        <taxon>Saccharomycotina</taxon>
        <taxon>Saccharomycetes</taxon>
        <taxon>Saccharomycopsidaceae</taxon>
        <taxon>Saccharomycopsis</taxon>
    </lineage>
</organism>
<feature type="active site" description="Charge relay system" evidence="5">
    <location>
        <position position="243"/>
    </location>
</feature>
<dbReference type="InterPro" id="IPR015500">
    <property type="entry name" value="Peptidase_S8_subtilisin-rel"/>
</dbReference>
<dbReference type="Gene3D" id="3.30.70.80">
    <property type="entry name" value="Peptidase S8 propeptide/proteinase inhibitor I9"/>
    <property type="match status" value="1"/>
</dbReference>
<dbReference type="PANTHER" id="PTHR43806:SF11">
    <property type="entry name" value="CEREVISIN-RELATED"/>
    <property type="match status" value="1"/>
</dbReference>
<dbReference type="InterPro" id="IPR000209">
    <property type="entry name" value="Peptidase_S8/S53_dom"/>
</dbReference>
<dbReference type="Pfam" id="PF05922">
    <property type="entry name" value="Inhibitor_I9"/>
    <property type="match status" value="1"/>
</dbReference>
<dbReference type="InterPro" id="IPR034193">
    <property type="entry name" value="PCSK9_ProteinaseK-like"/>
</dbReference>